<evidence type="ECO:0000256" key="3">
    <source>
        <dbReference type="PROSITE-ProRule" id="PRU00723"/>
    </source>
</evidence>
<proteinExistence type="predicted"/>
<feature type="compositionally biased region" description="Acidic residues" evidence="4">
    <location>
        <begin position="38"/>
        <end position="49"/>
    </location>
</feature>
<dbReference type="Pfam" id="PF00571">
    <property type="entry name" value="CBS"/>
    <property type="match status" value="2"/>
</dbReference>
<sequence length="1946" mass="212511">MRQSRKDLWHPVCRKQEPTCRAFHGMVSLNDLDLQIEALEDSESEDAESESEKPSPAKVIPSKKRHAATTTPAPKAPKVPKVPKASDEPDPGDEPPSQKRRRKDRCVTREDGAVAAQIMLVPRWRSVGQSELTEADVFEEREWLQARSQRLFVARSGEGVARANLDRRHRRAQSIVDGKTMNIGLGARVSDSNKGGGIRAAAFQAGVLWRLAHAGQLQDAEYLAAVSGGGYLASSFASHLAAAERRDQEGRAAGGIFDGMLLLLTLATTLALNPLQITVVWLVPFTEALNVFYGTALRIAFCAQSSASAALADFVGLVSVRDLSKILRGGALKSGWEGIRKVFAVDGWGELRLLAPVEVRKESKLVGITQVMLLLLVMIFALPYVEDAVPKQHLLLQMTRGDAEKLVLKPMARAASPSTSGCENADVFAEAGRSVDEVQAPELPESSTAVAGPDVAVFLVFRELLLKGDRSVLITFFGILVFLLTVLFAPFLPSLFISVVTITGPLLGLTMIMLMLQYSQALMFGQLPFSEVKWRMFDGAERSLTSQPGMSSFLQGCLDALRGANRYVERVANVLQTEAGRKFRWIAQQPAAQFPALFILASTQVLLTIGWNRMYEPENTLEDCTAIVQLMRRRRKRILLVPGSSLLVEFALDTIRCNSLHQVLAAADPHDELEVLWSAMCCAIDQQAACAAEFLSFTSAALAPQVGTFFDPSGNYRDVRAVMQEFGDRKEMPFLRLGIRYGGWSRAKEAPTFSLLGELLVVKNRMPPSLRGMQAGSLLTEEEACLPSLRRASRSRSREKTCRSLGEVVLCTQTCTITTTLGDACDQLIASGHTGTLVMHEGEVVGVITENDILAALMDGIDRDIQLDLWLRGGQARLPGCMVNALTMTPAMSLLKAAERMACQAEKDSGYACHHLLVSNGSQPHLVSDLDVAKSLISNLPKRSRAAVFVEVKEAMKPRANVATCRLGDKLIDAYRIMYESRQNCVLVLEGLGDVEGENVLNPEDEGSHIHGVITISDAMRTFSECQTGDNIRVQGFLNGLTAAEHFTAPGRSILESQSLLEAAELMSELGVHHLIVLSARHDQKEIVGVLSALDIICAVSSPSWLHGTASEEVVAALEAGPRTLAGSVCFQQDRASRNAVCFRYFKGTCHFEDCKFPPVSPQKLTNEERAQVLRELPLRKFSQKLADVIAGLNIPRCKDFHQRGGCKRPPGRCHFWHLTDANVARWAGFNFWCEICSKAFTSKEQMLEPAETASETGIAPWNPKEKNRLTLTSAHNLQVLLIEEAMWHAAKAEPSICTCTSSQSLTASEPALPSREGLSRKMQDPPRQPLELEEVVETVAVVEAAAVATVATVGRWRLTGLQPGDEVEVLQKIDDGKVKVPAHSGTRLGEVRMIPYIGMVNFAVQYCYPGYETARLLLQDKPSSHQLTQWTFYWMICASFLQLESTLLALVVEYVPLYLEFKTLCLLWLVHPSYKGALWLWHSKLKYDIDPCWYAVRATRSIGIPQSCTASSRTLHSQPHMHKGITMVPAGRWSILVRAVAPGAFRRFHTQDSARFADALCERRVLFVSGSNARGRASVAAAAALARACNQGPSLLVDADDPVHGMADVLGEHELPSDGQSLLWLESPVQKEQVPPPASIAAAQLCAWTTREFLEELLAAKRWRALLEDGTGARLVAAMGMPMQELLGVLDCVQPPPGAEMPVALAQLLQTSKDKEPMGAVVDAGAPALAVQLQSVPPPVAEGLGGVLRLQELVKVAKQAAVPSAVSSGLQMLIGNSDREDWRDHFKATMAGLQQLRQDMAALAEADTGVLLVVHWPGPGERAAQRVVDRLSPVCAVLIGFPDDGTPLLPWLSGIPTVSLPAMEEISPGLGGLRKLSEAMLMCTTRSTSSFTQSSCRWWGQALRLRSPARPSSPCQMVLARRIDCCLFPGSLKTSKPCIEPSKSS</sequence>
<evidence type="ECO:0000256" key="1">
    <source>
        <dbReference type="ARBA" id="ARBA00023122"/>
    </source>
</evidence>
<evidence type="ECO:0000256" key="5">
    <source>
        <dbReference type="SAM" id="Phobius"/>
    </source>
</evidence>
<dbReference type="InterPro" id="IPR004345">
    <property type="entry name" value="TB2_DP1_HVA22"/>
</dbReference>
<dbReference type="SUPFAM" id="SSF52151">
    <property type="entry name" value="FabD/lysophospholipase-like"/>
    <property type="match status" value="1"/>
</dbReference>
<feature type="transmembrane region" description="Helical" evidence="5">
    <location>
        <begin position="471"/>
        <end position="489"/>
    </location>
</feature>
<keyword evidence="3" id="KW-0862">Zinc</keyword>
<feature type="transmembrane region" description="Helical" evidence="5">
    <location>
        <begin position="261"/>
        <end position="283"/>
    </location>
</feature>
<dbReference type="SUPFAM" id="SSF54631">
    <property type="entry name" value="CBS-domain pair"/>
    <property type="match status" value="2"/>
</dbReference>
<keyword evidence="3" id="KW-0479">Metal-binding</keyword>
<feature type="domain" description="C3H1-type" evidence="6">
    <location>
        <begin position="1192"/>
        <end position="1221"/>
    </location>
</feature>
<dbReference type="Gene3D" id="3.40.1090.10">
    <property type="entry name" value="Cytosolic phospholipase A2 catalytic domain"/>
    <property type="match status" value="1"/>
</dbReference>
<reference evidence="8 9" key="1">
    <citation type="submission" date="2016-02" db="EMBL/GenBank/DDBJ databases">
        <title>Genome analysis of coral dinoflagellate symbionts highlights evolutionary adaptations to a symbiotic lifestyle.</title>
        <authorList>
            <person name="Aranda M."/>
            <person name="Li Y."/>
            <person name="Liew Y.J."/>
            <person name="Baumgarten S."/>
            <person name="Simakov O."/>
            <person name="Wilson M."/>
            <person name="Piel J."/>
            <person name="Ashoor H."/>
            <person name="Bougouffa S."/>
            <person name="Bajic V.B."/>
            <person name="Ryu T."/>
            <person name="Ravasi T."/>
            <person name="Bayer T."/>
            <person name="Micklem G."/>
            <person name="Kim H."/>
            <person name="Bhak J."/>
            <person name="Lajeunesse T.C."/>
            <person name="Voolstra C.R."/>
        </authorList>
    </citation>
    <scope>NUCLEOTIDE SEQUENCE [LARGE SCALE GENOMIC DNA]</scope>
    <source>
        <strain evidence="8 9">CCMP2467</strain>
    </source>
</reference>
<dbReference type="PANTHER" id="PTHR43080">
    <property type="entry name" value="CBS DOMAIN-CONTAINING PROTEIN CBSX3, MITOCHONDRIAL"/>
    <property type="match status" value="1"/>
</dbReference>
<dbReference type="EMBL" id="LSRX01000137">
    <property type="protein sequence ID" value="OLQ07514.1"/>
    <property type="molecule type" value="Genomic_DNA"/>
</dbReference>
<evidence type="ECO:0000259" key="7">
    <source>
        <dbReference type="PROSITE" id="PS51371"/>
    </source>
</evidence>
<feature type="zinc finger region" description="C3H1-type" evidence="3">
    <location>
        <begin position="1192"/>
        <end position="1221"/>
    </location>
</feature>
<evidence type="ECO:0000259" key="6">
    <source>
        <dbReference type="PROSITE" id="PS50103"/>
    </source>
</evidence>
<keyword evidence="5" id="KW-0812">Transmembrane</keyword>
<dbReference type="PROSITE" id="PS50103">
    <property type="entry name" value="ZF_C3H1"/>
    <property type="match status" value="1"/>
</dbReference>
<protein>
    <submittedName>
        <fullName evidence="8">Protein yop-1</fullName>
    </submittedName>
</protein>
<evidence type="ECO:0000313" key="8">
    <source>
        <dbReference type="EMBL" id="OLQ07514.1"/>
    </source>
</evidence>
<feature type="transmembrane region" description="Helical" evidence="5">
    <location>
        <begin position="365"/>
        <end position="385"/>
    </location>
</feature>
<feature type="region of interest" description="Disordered" evidence="4">
    <location>
        <begin position="1308"/>
        <end position="1327"/>
    </location>
</feature>
<dbReference type="Pfam" id="PF03134">
    <property type="entry name" value="TB2_DP1_HVA22"/>
    <property type="match status" value="1"/>
</dbReference>
<gene>
    <name evidence="8" type="primary">yop-1</name>
    <name evidence="8" type="ORF">AK812_SmicGene9124</name>
</gene>
<accession>A0A1Q9EJ87</accession>
<dbReference type="Proteomes" id="UP000186817">
    <property type="component" value="Unassembled WGS sequence"/>
</dbReference>
<feature type="domain" description="CBS" evidence="7">
    <location>
        <begin position="1047"/>
        <end position="1111"/>
    </location>
</feature>
<dbReference type="SMART" id="SM00116">
    <property type="entry name" value="CBS"/>
    <property type="match status" value="3"/>
</dbReference>
<dbReference type="InterPro" id="IPR000644">
    <property type="entry name" value="CBS_dom"/>
</dbReference>
<keyword evidence="9" id="KW-1185">Reference proteome</keyword>
<feature type="domain" description="CBS" evidence="7">
    <location>
        <begin position="808"/>
        <end position="863"/>
    </location>
</feature>
<feature type="region of interest" description="Disordered" evidence="4">
    <location>
        <begin position="36"/>
        <end position="108"/>
    </location>
</feature>
<dbReference type="InterPro" id="IPR046342">
    <property type="entry name" value="CBS_dom_sf"/>
</dbReference>
<evidence type="ECO:0000256" key="2">
    <source>
        <dbReference type="PROSITE-ProRule" id="PRU00703"/>
    </source>
</evidence>
<keyword evidence="5" id="KW-0472">Membrane</keyword>
<keyword evidence="3" id="KW-0863">Zinc-finger</keyword>
<dbReference type="PANTHER" id="PTHR43080:SF2">
    <property type="entry name" value="CBS DOMAIN-CONTAINING PROTEIN"/>
    <property type="match status" value="1"/>
</dbReference>
<name>A0A1Q9EJ87_SYMMI</name>
<dbReference type="PROSITE" id="PS51371">
    <property type="entry name" value="CBS"/>
    <property type="match status" value="3"/>
</dbReference>
<dbReference type="CDD" id="cd02205">
    <property type="entry name" value="CBS_pair_SF"/>
    <property type="match status" value="1"/>
</dbReference>
<dbReference type="InterPro" id="IPR051257">
    <property type="entry name" value="Diverse_CBS-Domain"/>
</dbReference>
<evidence type="ECO:0000313" key="9">
    <source>
        <dbReference type="Proteomes" id="UP000186817"/>
    </source>
</evidence>
<dbReference type="InterPro" id="IPR000571">
    <property type="entry name" value="Znf_CCCH"/>
</dbReference>
<organism evidence="8 9">
    <name type="scientific">Symbiodinium microadriaticum</name>
    <name type="common">Dinoflagellate</name>
    <name type="synonym">Zooxanthella microadriatica</name>
    <dbReference type="NCBI Taxonomy" id="2951"/>
    <lineage>
        <taxon>Eukaryota</taxon>
        <taxon>Sar</taxon>
        <taxon>Alveolata</taxon>
        <taxon>Dinophyceae</taxon>
        <taxon>Suessiales</taxon>
        <taxon>Symbiodiniaceae</taxon>
        <taxon>Symbiodinium</taxon>
    </lineage>
</organism>
<dbReference type="InterPro" id="IPR016035">
    <property type="entry name" value="Acyl_Trfase/lysoPLipase"/>
</dbReference>
<feature type="domain" description="CBS" evidence="7">
    <location>
        <begin position="956"/>
        <end position="1031"/>
    </location>
</feature>
<keyword evidence="1 2" id="KW-0129">CBS domain</keyword>
<evidence type="ECO:0000256" key="4">
    <source>
        <dbReference type="SAM" id="MobiDB-lite"/>
    </source>
</evidence>
<keyword evidence="5" id="KW-1133">Transmembrane helix</keyword>
<dbReference type="Gene3D" id="4.10.1000.10">
    <property type="entry name" value="Zinc finger, CCCH-type"/>
    <property type="match status" value="1"/>
</dbReference>
<dbReference type="GO" id="GO:0008270">
    <property type="term" value="F:zinc ion binding"/>
    <property type="evidence" value="ECO:0007669"/>
    <property type="project" value="UniProtKB-KW"/>
</dbReference>
<dbReference type="OrthoDB" id="418595at2759"/>
<feature type="transmembrane region" description="Helical" evidence="5">
    <location>
        <begin position="495"/>
        <end position="516"/>
    </location>
</feature>
<comment type="caution">
    <text evidence="8">The sequence shown here is derived from an EMBL/GenBank/DDBJ whole genome shotgun (WGS) entry which is preliminary data.</text>
</comment>
<dbReference type="Gene3D" id="3.10.580.10">
    <property type="entry name" value="CBS-domain"/>
    <property type="match status" value="2"/>
</dbReference>